<keyword evidence="2" id="KW-0472">Membrane</keyword>
<protein>
    <recommendedName>
        <fullName evidence="3">C2H2-type domain-containing protein</fullName>
    </recommendedName>
</protein>
<dbReference type="Gramene" id="QL10p056466:mrna">
    <property type="protein sequence ID" value="QL10p056466:mrna:CDS:1"/>
    <property type="gene ID" value="QL10p056466"/>
</dbReference>
<dbReference type="InterPro" id="IPR036236">
    <property type="entry name" value="Znf_C2H2_sf"/>
</dbReference>
<dbReference type="AlphaFoldDB" id="A0A7N2MSU2"/>
<keyword evidence="1" id="KW-0863">Zinc-finger</keyword>
<keyword evidence="1" id="KW-0479">Metal-binding</keyword>
<evidence type="ECO:0000313" key="5">
    <source>
        <dbReference type="Proteomes" id="UP000594261"/>
    </source>
</evidence>
<organism evidence="4 5">
    <name type="scientific">Quercus lobata</name>
    <name type="common">Valley oak</name>
    <dbReference type="NCBI Taxonomy" id="97700"/>
    <lineage>
        <taxon>Eukaryota</taxon>
        <taxon>Viridiplantae</taxon>
        <taxon>Streptophyta</taxon>
        <taxon>Embryophyta</taxon>
        <taxon>Tracheophyta</taxon>
        <taxon>Spermatophyta</taxon>
        <taxon>Magnoliopsida</taxon>
        <taxon>eudicotyledons</taxon>
        <taxon>Gunneridae</taxon>
        <taxon>Pentapetalae</taxon>
        <taxon>rosids</taxon>
        <taxon>fabids</taxon>
        <taxon>Fagales</taxon>
        <taxon>Fagaceae</taxon>
        <taxon>Quercus</taxon>
    </lineage>
</organism>
<dbReference type="InterPro" id="IPR013087">
    <property type="entry name" value="Znf_C2H2_type"/>
</dbReference>
<reference evidence="4" key="2">
    <citation type="submission" date="2021-01" db="UniProtKB">
        <authorList>
            <consortium name="EnsemblPlants"/>
        </authorList>
    </citation>
    <scope>IDENTIFICATION</scope>
</reference>
<dbReference type="EMBL" id="LRBV02000010">
    <property type="status" value="NOT_ANNOTATED_CDS"/>
    <property type="molecule type" value="Genomic_DNA"/>
</dbReference>
<dbReference type="GO" id="GO:0008270">
    <property type="term" value="F:zinc ion binding"/>
    <property type="evidence" value="ECO:0007669"/>
    <property type="project" value="UniProtKB-KW"/>
</dbReference>
<sequence>MNGVILAFTAQTRIISLFTVPFLSFLAVVRTMNNHGINEVPAPALVRGDPPALNAPNPEFVCVVCSKHFRNKKALGGHMRVHPNRSWRGIQPPLPDLNVPAVPVE</sequence>
<feature type="transmembrane region" description="Helical" evidence="2">
    <location>
        <begin position="6"/>
        <end position="29"/>
    </location>
</feature>
<evidence type="ECO:0000313" key="4">
    <source>
        <dbReference type="EnsemblPlants" id="QL10p056466:mrna:CDS:1"/>
    </source>
</evidence>
<evidence type="ECO:0000259" key="3">
    <source>
        <dbReference type="PROSITE" id="PS50157"/>
    </source>
</evidence>
<dbReference type="PROSITE" id="PS50157">
    <property type="entry name" value="ZINC_FINGER_C2H2_2"/>
    <property type="match status" value="1"/>
</dbReference>
<keyword evidence="5" id="KW-1185">Reference proteome</keyword>
<keyword evidence="2" id="KW-0812">Transmembrane</keyword>
<evidence type="ECO:0000256" key="1">
    <source>
        <dbReference type="PROSITE-ProRule" id="PRU00042"/>
    </source>
</evidence>
<accession>A0A7N2MSU2</accession>
<dbReference type="SUPFAM" id="SSF57667">
    <property type="entry name" value="beta-beta-alpha zinc fingers"/>
    <property type="match status" value="1"/>
</dbReference>
<dbReference type="PANTHER" id="PTHR47591">
    <property type="entry name" value="ZINC FINGER PROTEIN ZAT2-RELATED"/>
    <property type="match status" value="1"/>
</dbReference>
<proteinExistence type="predicted"/>
<dbReference type="InParanoid" id="A0A7N2MSU2"/>
<dbReference type="Gene3D" id="3.30.160.60">
    <property type="entry name" value="Classic Zinc Finger"/>
    <property type="match status" value="1"/>
</dbReference>
<evidence type="ECO:0000256" key="2">
    <source>
        <dbReference type="SAM" id="Phobius"/>
    </source>
</evidence>
<dbReference type="PROSITE" id="PS00028">
    <property type="entry name" value="ZINC_FINGER_C2H2_1"/>
    <property type="match status" value="1"/>
</dbReference>
<dbReference type="SMART" id="SM00355">
    <property type="entry name" value="ZnF_C2H2"/>
    <property type="match status" value="1"/>
</dbReference>
<reference evidence="4 5" key="1">
    <citation type="journal article" date="2016" name="G3 (Bethesda)">
        <title>First Draft Assembly and Annotation of the Genome of a California Endemic Oak Quercus lobata Nee (Fagaceae).</title>
        <authorList>
            <person name="Sork V.L."/>
            <person name="Fitz-Gibbon S.T."/>
            <person name="Puiu D."/>
            <person name="Crepeau M."/>
            <person name="Gugger P.F."/>
            <person name="Sherman R."/>
            <person name="Stevens K."/>
            <person name="Langley C.H."/>
            <person name="Pellegrini M."/>
            <person name="Salzberg S.L."/>
        </authorList>
    </citation>
    <scope>NUCLEOTIDE SEQUENCE [LARGE SCALE GENOMIC DNA]</scope>
    <source>
        <strain evidence="4 5">cv. SW786</strain>
    </source>
</reference>
<keyword evidence="2" id="KW-1133">Transmembrane helix</keyword>
<dbReference type="Proteomes" id="UP000594261">
    <property type="component" value="Chromosome 10"/>
</dbReference>
<dbReference type="EnsemblPlants" id="QL10p056466:mrna">
    <property type="protein sequence ID" value="QL10p056466:mrna:CDS:1"/>
    <property type="gene ID" value="QL10p056466"/>
</dbReference>
<name>A0A7N2MSU2_QUELO</name>
<dbReference type="PANTHER" id="PTHR47591:SF1">
    <property type="entry name" value="ZINC FINGER PROTEIN ZAT2-RELATED"/>
    <property type="match status" value="1"/>
</dbReference>
<feature type="domain" description="C2H2-type" evidence="3">
    <location>
        <begin position="60"/>
        <end position="87"/>
    </location>
</feature>
<keyword evidence="1" id="KW-0862">Zinc</keyword>